<proteinExistence type="predicted"/>
<keyword evidence="2" id="KW-0808">Transferase</keyword>
<evidence type="ECO:0000313" key="3">
    <source>
        <dbReference type="Proteomes" id="UP000229366"/>
    </source>
</evidence>
<dbReference type="GO" id="GO:0016758">
    <property type="term" value="F:hexosyltransferase activity"/>
    <property type="evidence" value="ECO:0007669"/>
    <property type="project" value="UniProtKB-ARBA"/>
</dbReference>
<accession>A0A2M8VJI4</accession>
<dbReference type="OrthoDB" id="8564828at2"/>
<name>A0A2M8VJI4_9BURK</name>
<dbReference type="InterPro" id="IPR001173">
    <property type="entry name" value="Glyco_trans_2-like"/>
</dbReference>
<comment type="caution">
    <text evidence="2">The sequence shown here is derived from an EMBL/GenBank/DDBJ whole genome shotgun (WGS) entry which is preliminary data.</text>
</comment>
<keyword evidence="3" id="KW-1185">Reference proteome</keyword>
<dbReference type="PANTHER" id="PTHR22916">
    <property type="entry name" value="GLYCOSYLTRANSFERASE"/>
    <property type="match status" value="1"/>
</dbReference>
<dbReference type="CDD" id="cd06433">
    <property type="entry name" value="GT_2_WfgS_like"/>
    <property type="match status" value="1"/>
</dbReference>
<dbReference type="InterPro" id="IPR029044">
    <property type="entry name" value="Nucleotide-diphossugar_trans"/>
</dbReference>
<dbReference type="PANTHER" id="PTHR22916:SF67">
    <property type="entry name" value="COLANIC ACID BIOSYNTHESIS GLYCOSYL TRANSFERASE WCAE-RELATED"/>
    <property type="match status" value="1"/>
</dbReference>
<dbReference type="Gene3D" id="3.90.550.10">
    <property type="entry name" value="Spore Coat Polysaccharide Biosynthesis Protein SpsA, Chain A"/>
    <property type="match status" value="1"/>
</dbReference>
<dbReference type="Proteomes" id="UP000229366">
    <property type="component" value="Unassembled WGS sequence"/>
</dbReference>
<dbReference type="RefSeq" id="WP_100380071.1">
    <property type="nucleotide sequence ID" value="NZ_CBCSBW010000005.1"/>
</dbReference>
<evidence type="ECO:0000259" key="1">
    <source>
        <dbReference type="Pfam" id="PF00535"/>
    </source>
</evidence>
<dbReference type="EMBL" id="PGTX01000004">
    <property type="protein sequence ID" value="PJI77163.1"/>
    <property type="molecule type" value="Genomic_DNA"/>
</dbReference>
<reference evidence="2 3" key="1">
    <citation type="submission" date="2017-11" db="EMBL/GenBank/DDBJ databases">
        <title>Genomic Encyclopedia of Type Strains, Phase III (KMG-III): the genomes of soil and plant-associated and newly described type strains.</title>
        <authorList>
            <person name="Whitman W."/>
        </authorList>
    </citation>
    <scope>NUCLEOTIDE SEQUENCE [LARGE SCALE GENOMIC DNA]</scope>
    <source>
        <strain evidence="2 3">UB-Domo-W1</strain>
    </source>
</reference>
<gene>
    <name evidence="2" type="ORF">B0G85_1766</name>
</gene>
<protein>
    <submittedName>
        <fullName evidence="2">Glycosyl transferase family 2</fullName>
    </submittedName>
</protein>
<dbReference type="SUPFAM" id="SSF53448">
    <property type="entry name" value="Nucleotide-diphospho-sugar transferases"/>
    <property type="match status" value="1"/>
</dbReference>
<dbReference type="AlphaFoldDB" id="A0A2M8VJI4"/>
<dbReference type="Pfam" id="PF00535">
    <property type="entry name" value="Glycos_transf_2"/>
    <property type="match status" value="1"/>
</dbReference>
<sequence>MTALKYKIDNEEQIIYKPFVSIITATYNTERSLGKTIESLRNQNFKDFEWIVIDGGSNDLTLEIIKENSDIVANWISEPDSGIYDAWNKGLGLARGEWIAFLGAGDCYFPEALQIYVNVIHTGDSESELITSKIQLVDDKGKSLREVGSEFDFERHKKVMTIAHVGAFHKKSLFEKFGKFNLAYSSAGDYEYLMRCGANLRTSHINSVTASMLVGGASGTYGAILEAYRIQKDYGSPILIAIVRACIALVKNNLRPYIRGY</sequence>
<evidence type="ECO:0000313" key="2">
    <source>
        <dbReference type="EMBL" id="PJI77163.1"/>
    </source>
</evidence>
<feature type="domain" description="Glycosyltransferase 2-like" evidence="1">
    <location>
        <begin position="21"/>
        <end position="125"/>
    </location>
</feature>
<organism evidence="2 3">
    <name type="scientific">Polynucleobacter brandtiae</name>
    <dbReference type="NCBI Taxonomy" id="1938816"/>
    <lineage>
        <taxon>Bacteria</taxon>
        <taxon>Pseudomonadati</taxon>
        <taxon>Pseudomonadota</taxon>
        <taxon>Betaproteobacteria</taxon>
        <taxon>Burkholderiales</taxon>
        <taxon>Burkholderiaceae</taxon>
        <taxon>Polynucleobacter</taxon>
    </lineage>
</organism>